<protein>
    <submittedName>
        <fullName evidence="2">Uncharacterized protein</fullName>
    </submittedName>
</protein>
<name>A0A0R1HQC1_9LACO</name>
<dbReference type="Proteomes" id="UP000051450">
    <property type="component" value="Unassembled WGS sequence"/>
</dbReference>
<dbReference type="AlphaFoldDB" id="A0A0R1HQC1"/>
<evidence type="ECO:0000313" key="2">
    <source>
        <dbReference type="EMBL" id="KRK45474.1"/>
    </source>
</evidence>
<evidence type="ECO:0000256" key="1">
    <source>
        <dbReference type="SAM" id="Phobius"/>
    </source>
</evidence>
<dbReference type="EMBL" id="AZDI01000008">
    <property type="protein sequence ID" value="KRK45474.1"/>
    <property type="molecule type" value="Genomic_DNA"/>
</dbReference>
<dbReference type="RefSeq" id="WP_057974491.1">
    <property type="nucleotide sequence ID" value="NZ_AZDI01000008.1"/>
</dbReference>
<organism evidence="2 3">
    <name type="scientific">Dellaglioa algida DSM 15638</name>
    <dbReference type="NCBI Taxonomy" id="1423719"/>
    <lineage>
        <taxon>Bacteria</taxon>
        <taxon>Bacillati</taxon>
        <taxon>Bacillota</taxon>
        <taxon>Bacilli</taxon>
        <taxon>Lactobacillales</taxon>
        <taxon>Lactobacillaceae</taxon>
        <taxon>Dellaglioa</taxon>
    </lineage>
</organism>
<dbReference type="PATRIC" id="fig|1423719.4.peg.1466"/>
<dbReference type="STRING" id="1423719.FC66_GL001442"/>
<reference evidence="2 3" key="1">
    <citation type="journal article" date="2015" name="Genome Announc.">
        <title>Expanding the biotechnology potential of lactobacilli through comparative genomics of 213 strains and associated genera.</title>
        <authorList>
            <person name="Sun Z."/>
            <person name="Harris H.M."/>
            <person name="McCann A."/>
            <person name="Guo C."/>
            <person name="Argimon S."/>
            <person name="Zhang W."/>
            <person name="Yang X."/>
            <person name="Jeffery I.B."/>
            <person name="Cooney J.C."/>
            <person name="Kagawa T.F."/>
            <person name="Liu W."/>
            <person name="Song Y."/>
            <person name="Salvetti E."/>
            <person name="Wrobel A."/>
            <person name="Rasinkangas P."/>
            <person name="Parkhill J."/>
            <person name="Rea M.C."/>
            <person name="O'Sullivan O."/>
            <person name="Ritari J."/>
            <person name="Douillard F.P."/>
            <person name="Paul Ross R."/>
            <person name="Yang R."/>
            <person name="Briner A.E."/>
            <person name="Felis G.E."/>
            <person name="de Vos W.M."/>
            <person name="Barrangou R."/>
            <person name="Klaenhammer T.R."/>
            <person name="Caufield P.W."/>
            <person name="Cui Y."/>
            <person name="Zhang H."/>
            <person name="O'Toole P.W."/>
        </authorList>
    </citation>
    <scope>NUCLEOTIDE SEQUENCE [LARGE SCALE GENOMIC DNA]</scope>
    <source>
        <strain evidence="2 3">DSM 15638</strain>
    </source>
</reference>
<sequence>MNNHIIVIIDLVLICIWIVCSIYSGIYRNKLNKITKKVMISTEKIKELTTQKILNLEKDLKNK</sequence>
<keyword evidence="1" id="KW-1133">Transmembrane helix</keyword>
<gene>
    <name evidence="2" type="ORF">FC66_GL001442</name>
</gene>
<keyword evidence="1" id="KW-0472">Membrane</keyword>
<comment type="caution">
    <text evidence="2">The sequence shown here is derived from an EMBL/GenBank/DDBJ whole genome shotgun (WGS) entry which is preliminary data.</text>
</comment>
<accession>A0A0R1HQC1</accession>
<proteinExistence type="predicted"/>
<keyword evidence="1" id="KW-0812">Transmembrane</keyword>
<feature type="transmembrane region" description="Helical" evidence="1">
    <location>
        <begin position="6"/>
        <end position="27"/>
    </location>
</feature>
<keyword evidence="3" id="KW-1185">Reference proteome</keyword>
<evidence type="ECO:0000313" key="3">
    <source>
        <dbReference type="Proteomes" id="UP000051450"/>
    </source>
</evidence>